<evidence type="ECO:0000313" key="2">
    <source>
        <dbReference type="Proteomes" id="UP000799291"/>
    </source>
</evidence>
<organism evidence="1 2">
    <name type="scientific">Lentithecium fluviatile CBS 122367</name>
    <dbReference type="NCBI Taxonomy" id="1168545"/>
    <lineage>
        <taxon>Eukaryota</taxon>
        <taxon>Fungi</taxon>
        <taxon>Dikarya</taxon>
        <taxon>Ascomycota</taxon>
        <taxon>Pezizomycotina</taxon>
        <taxon>Dothideomycetes</taxon>
        <taxon>Pleosporomycetidae</taxon>
        <taxon>Pleosporales</taxon>
        <taxon>Massarineae</taxon>
        <taxon>Lentitheciaceae</taxon>
        <taxon>Lentithecium</taxon>
    </lineage>
</organism>
<dbReference type="InterPro" id="IPR043750">
    <property type="entry name" value="DUF5695"/>
</dbReference>
<protein>
    <submittedName>
        <fullName evidence="1">Uncharacterized protein</fullName>
    </submittedName>
</protein>
<reference evidence="1" key="1">
    <citation type="journal article" date="2020" name="Stud. Mycol.">
        <title>101 Dothideomycetes genomes: a test case for predicting lifestyles and emergence of pathogens.</title>
        <authorList>
            <person name="Haridas S."/>
            <person name="Albert R."/>
            <person name="Binder M."/>
            <person name="Bloem J."/>
            <person name="Labutti K."/>
            <person name="Salamov A."/>
            <person name="Andreopoulos B."/>
            <person name="Baker S."/>
            <person name="Barry K."/>
            <person name="Bills G."/>
            <person name="Bluhm B."/>
            <person name="Cannon C."/>
            <person name="Castanera R."/>
            <person name="Culley D."/>
            <person name="Daum C."/>
            <person name="Ezra D."/>
            <person name="Gonzalez J."/>
            <person name="Henrissat B."/>
            <person name="Kuo A."/>
            <person name="Liang C."/>
            <person name="Lipzen A."/>
            <person name="Lutzoni F."/>
            <person name="Magnuson J."/>
            <person name="Mondo S."/>
            <person name="Nolan M."/>
            <person name="Ohm R."/>
            <person name="Pangilinan J."/>
            <person name="Park H.-J."/>
            <person name="Ramirez L."/>
            <person name="Alfaro M."/>
            <person name="Sun H."/>
            <person name="Tritt A."/>
            <person name="Yoshinaga Y."/>
            <person name="Zwiers L.-H."/>
            <person name="Turgeon B."/>
            <person name="Goodwin S."/>
            <person name="Spatafora J."/>
            <person name="Crous P."/>
            <person name="Grigoriev I."/>
        </authorList>
    </citation>
    <scope>NUCLEOTIDE SEQUENCE</scope>
    <source>
        <strain evidence="1">CBS 122367</strain>
    </source>
</reference>
<proteinExistence type="predicted"/>
<evidence type="ECO:0000313" key="1">
    <source>
        <dbReference type="EMBL" id="KAF2679064.1"/>
    </source>
</evidence>
<dbReference type="Proteomes" id="UP000799291">
    <property type="component" value="Unassembled WGS sequence"/>
</dbReference>
<dbReference type="AlphaFoldDB" id="A0A6G1ILE1"/>
<dbReference type="EMBL" id="MU005606">
    <property type="protein sequence ID" value="KAF2679064.1"/>
    <property type="molecule type" value="Genomic_DNA"/>
</dbReference>
<accession>A0A6G1ILE1</accession>
<name>A0A6G1ILE1_9PLEO</name>
<dbReference type="OrthoDB" id="2730619at2759"/>
<dbReference type="Pfam" id="PF18951">
    <property type="entry name" value="DUF5695"/>
    <property type="match status" value="1"/>
</dbReference>
<gene>
    <name evidence="1" type="ORF">K458DRAFT_394208</name>
</gene>
<sequence>MEPRDAVRRRIFVADLGLKVEISAGVIQKVMYDQTSRSLLWAIAPLITAEGLRAKSSVVWLKELALPTSKFRVARSKQSRGGWLINLLYGKTTVEILET</sequence>
<keyword evidence="2" id="KW-1185">Reference proteome</keyword>